<dbReference type="Proteomes" id="UP000000662">
    <property type="component" value="Chromosome 1"/>
</dbReference>
<dbReference type="KEGG" id="bam:Bamb_0903"/>
<sequence>MSNGRSHQCSMESSRSRWTSCRSQDDGKCGLASNDTEVLVPSPGQAYANAGLQHTNNQIVLQNIDNVGATGVSGQAFRNIASAFGFNPGDAKDPATAYDMVGKGLERSALQAAQSMGPQTNAGLAAQVAANGSTHYTPAAIKEITKLNDAITTGAQSYQPGLERAIAANPSAGVFAKRSFDQAWGANFDPRIYQMYNAAKSGDAAEVNSIVSSLGGKNSAQFKALMQKAANLQKLSNTGVLQ</sequence>
<reference evidence="2" key="1">
    <citation type="submission" date="2009-01" db="EMBL/GenBank/DDBJ databases">
        <title>Complete sequence of Chromosome 1 of Burkholderia cepacia AMMD.</title>
        <authorList>
            <consortium name="US DOE Joint Genome Institute"/>
            <person name="Copeland A."/>
            <person name="Lucas S."/>
            <person name="Lapidus A."/>
            <person name="Barry K."/>
            <person name="Detter J.C."/>
            <person name="Glavina del Rio T."/>
            <person name="Hammon N."/>
            <person name="Israni S."/>
            <person name="Pitluck S."/>
            <person name="Bruce D."/>
            <person name="Chain P."/>
            <person name="Malfatti S."/>
            <person name="Shin M."/>
            <person name="Vergez L."/>
            <person name="Schmutz J."/>
            <person name="Larimer F."/>
            <person name="Land M."/>
            <person name="Hauser L."/>
            <person name="Kyrpides N."/>
            <person name="Kim E."/>
            <person name="Parke J."/>
            <person name="Coenye T."/>
            <person name="Konstantinidis K."/>
            <person name="Ramette A."/>
            <person name="Tiedje J."/>
            <person name="Richardson P."/>
        </authorList>
    </citation>
    <scope>NUCLEOTIDE SEQUENCE [LARGE SCALE GENOMIC DNA]</scope>
    <source>
        <strain evidence="2">AMMD</strain>
    </source>
</reference>
<dbReference type="EMBL" id="CP000440">
    <property type="protein sequence ID" value="ABI86462.1"/>
    <property type="molecule type" value="Genomic_DNA"/>
</dbReference>
<feature type="compositionally biased region" description="Polar residues" evidence="1">
    <location>
        <begin position="1"/>
        <end position="22"/>
    </location>
</feature>
<name>Q0BHB1_BURCM</name>
<evidence type="ECO:0000313" key="3">
    <source>
        <dbReference type="Proteomes" id="UP000000662"/>
    </source>
</evidence>
<gene>
    <name evidence="2" type="ordered locus">Bamb_0903</name>
</gene>
<dbReference type="AlphaFoldDB" id="Q0BHB1"/>
<feature type="region of interest" description="Disordered" evidence="1">
    <location>
        <begin position="1"/>
        <end position="27"/>
    </location>
</feature>
<protein>
    <submittedName>
        <fullName evidence="2">Uncharacterized protein</fullName>
    </submittedName>
</protein>
<keyword evidence="3" id="KW-1185">Reference proteome</keyword>
<organism evidence="2 3">
    <name type="scientific">Burkholderia ambifaria (strain ATCC BAA-244 / DSM 16087 / CCUG 44356 / LMG 19182 / AMMD)</name>
    <name type="common">Burkholderia cepacia (strain AMMD)</name>
    <dbReference type="NCBI Taxonomy" id="339670"/>
    <lineage>
        <taxon>Bacteria</taxon>
        <taxon>Pseudomonadati</taxon>
        <taxon>Pseudomonadota</taxon>
        <taxon>Betaproteobacteria</taxon>
        <taxon>Burkholderiales</taxon>
        <taxon>Burkholderiaceae</taxon>
        <taxon>Burkholderia</taxon>
        <taxon>Burkholderia cepacia complex</taxon>
    </lineage>
</organism>
<evidence type="ECO:0000313" key="2">
    <source>
        <dbReference type="EMBL" id="ABI86462.1"/>
    </source>
</evidence>
<proteinExistence type="predicted"/>
<accession>Q0BHB1</accession>
<evidence type="ECO:0000256" key="1">
    <source>
        <dbReference type="SAM" id="MobiDB-lite"/>
    </source>
</evidence>